<proteinExistence type="predicted"/>
<name>A0A1F7JGH5_9BACT</name>
<feature type="transmembrane region" description="Helical" evidence="3">
    <location>
        <begin position="14"/>
        <end position="32"/>
    </location>
</feature>
<dbReference type="GO" id="GO:0015562">
    <property type="term" value="F:efflux transmembrane transporter activity"/>
    <property type="evidence" value="ECO:0007669"/>
    <property type="project" value="TreeGrafter"/>
</dbReference>
<dbReference type="Pfam" id="PF25990">
    <property type="entry name" value="Beta-barrel_YknX"/>
    <property type="match status" value="1"/>
</dbReference>
<keyword evidence="3" id="KW-1133">Transmembrane helix</keyword>
<feature type="region of interest" description="Disordered" evidence="2">
    <location>
        <begin position="400"/>
        <end position="429"/>
    </location>
</feature>
<feature type="compositionally biased region" description="Gly residues" evidence="2">
    <location>
        <begin position="420"/>
        <end position="429"/>
    </location>
</feature>
<dbReference type="InterPro" id="IPR058636">
    <property type="entry name" value="Beta-barrel_YknX"/>
</dbReference>
<dbReference type="Proteomes" id="UP000177418">
    <property type="component" value="Unassembled WGS sequence"/>
</dbReference>
<feature type="compositionally biased region" description="Polar residues" evidence="2">
    <location>
        <begin position="400"/>
        <end position="413"/>
    </location>
</feature>
<dbReference type="EMBL" id="MGAV01000013">
    <property type="protein sequence ID" value="OGK54721.1"/>
    <property type="molecule type" value="Genomic_DNA"/>
</dbReference>
<dbReference type="AlphaFoldDB" id="A0A1F7JGH5"/>
<gene>
    <name evidence="7" type="ORF">A3H78_05515</name>
</gene>
<dbReference type="Gene3D" id="2.40.30.170">
    <property type="match status" value="1"/>
</dbReference>
<accession>A0A1F7JGH5</accession>
<keyword evidence="3" id="KW-0812">Transmembrane</keyword>
<reference evidence="7 8" key="1">
    <citation type="journal article" date="2016" name="Nat. Commun.">
        <title>Thousands of microbial genomes shed light on interconnected biogeochemical processes in an aquifer system.</title>
        <authorList>
            <person name="Anantharaman K."/>
            <person name="Brown C.T."/>
            <person name="Hug L.A."/>
            <person name="Sharon I."/>
            <person name="Castelle C.J."/>
            <person name="Probst A.J."/>
            <person name="Thomas B.C."/>
            <person name="Singh A."/>
            <person name="Wilkins M.J."/>
            <person name="Karaoz U."/>
            <person name="Brodie E.L."/>
            <person name="Williams K.H."/>
            <person name="Hubbard S.S."/>
            <person name="Banfield J.F."/>
        </authorList>
    </citation>
    <scope>NUCLEOTIDE SEQUENCE [LARGE SCALE GENOMIC DNA]</scope>
</reference>
<dbReference type="PANTHER" id="PTHR30469">
    <property type="entry name" value="MULTIDRUG RESISTANCE PROTEIN MDTA"/>
    <property type="match status" value="1"/>
</dbReference>
<sequence length="429" mass="45660">MIPKMKSWFLSKSLKIRIITIILIGLSIWFIYSKFTGPKTTDVKYQTASVERKTLIIAVIGSGQVSTANNGTITTLATGVISKLYVKDGDIVKTGDKIAEVDLDLTGKQNATQAMASYQGAKNNLEAVKANKYSLQSAMFTDWKIFMEIAQNSTYQNEDGSPNNINRSLPQFHIANDDWLAAEAKYKNQQAVVSQAQTALSSTWLSYQQTSPTIFAPISGTVSGLSLQIGSVIVASTNTTNNAQSATKIASIKTKALPMVSINLTEIDVPKVKLNDKATITFDAFSDKTFTGKVISIDTAGVVSSGVTTYPAVIRLDSESNSILPNMAASASIITDTKNDVLVIPLSAIQKQTDGSQTVRISKNGAPSSVTVETGLSSSSEIEVISGLSEGDMVITSNITSNETGSGNQNQTQSPFSSFGGAGGGFRIR</sequence>
<evidence type="ECO:0000256" key="3">
    <source>
        <dbReference type="SAM" id="Phobius"/>
    </source>
</evidence>
<feature type="domain" description="Multidrug resistance protein MdtA-like barrel-sandwich hybrid" evidence="4">
    <location>
        <begin position="72"/>
        <end position="240"/>
    </location>
</feature>
<evidence type="ECO:0000256" key="1">
    <source>
        <dbReference type="ARBA" id="ARBA00022448"/>
    </source>
</evidence>
<evidence type="ECO:0000313" key="8">
    <source>
        <dbReference type="Proteomes" id="UP000177418"/>
    </source>
</evidence>
<evidence type="ECO:0000259" key="5">
    <source>
        <dbReference type="Pfam" id="PF25967"/>
    </source>
</evidence>
<keyword evidence="1" id="KW-0813">Transport</keyword>
<evidence type="ECO:0000256" key="2">
    <source>
        <dbReference type="SAM" id="MobiDB-lite"/>
    </source>
</evidence>
<organism evidence="7 8">
    <name type="scientific">Candidatus Roizmanbacteria bacterium RIFCSPLOWO2_02_FULL_36_11</name>
    <dbReference type="NCBI Taxonomy" id="1802071"/>
    <lineage>
        <taxon>Bacteria</taxon>
        <taxon>Candidatus Roizmaniibacteriota</taxon>
    </lineage>
</organism>
<dbReference type="SUPFAM" id="SSF111369">
    <property type="entry name" value="HlyD-like secretion proteins"/>
    <property type="match status" value="1"/>
</dbReference>
<comment type="caution">
    <text evidence="7">The sequence shown here is derived from an EMBL/GenBank/DDBJ whole genome shotgun (WGS) entry which is preliminary data.</text>
</comment>
<dbReference type="InterPro" id="IPR058627">
    <property type="entry name" value="MdtA-like_C"/>
</dbReference>
<dbReference type="Gene3D" id="2.40.50.100">
    <property type="match status" value="1"/>
</dbReference>
<dbReference type="PANTHER" id="PTHR30469:SF33">
    <property type="entry name" value="SLR1207 PROTEIN"/>
    <property type="match status" value="1"/>
</dbReference>
<dbReference type="Pfam" id="PF25967">
    <property type="entry name" value="RND-MFP_C"/>
    <property type="match status" value="1"/>
</dbReference>
<dbReference type="InterPro" id="IPR058625">
    <property type="entry name" value="MdtA-like_BSH"/>
</dbReference>
<keyword evidence="3" id="KW-0472">Membrane</keyword>
<evidence type="ECO:0008006" key="9">
    <source>
        <dbReference type="Google" id="ProtNLM"/>
    </source>
</evidence>
<dbReference type="Pfam" id="PF25917">
    <property type="entry name" value="BSH_RND"/>
    <property type="match status" value="1"/>
</dbReference>
<evidence type="ECO:0000259" key="4">
    <source>
        <dbReference type="Pfam" id="PF25917"/>
    </source>
</evidence>
<feature type="domain" description="YknX-like beta-barrel" evidence="6">
    <location>
        <begin position="260"/>
        <end position="329"/>
    </location>
</feature>
<protein>
    <recommendedName>
        <fullName evidence="9">RND efflux pump membrane fusion protein barrel-sandwich domain-containing protein</fullName>
    </recommendedName>
</protein>
<evidence type="ECO:0000313" key="7">
    <source>
        <dbReference type="EMBL" id="OGK54721.1"/>
    </source>
</evidence>
<dbReference type="Gene3D" id="6.20.50.140">
    <property type="match status" value="1"/>
</dbReference>
<feature type="domain" description="Multidrug resistance protein MdtA-like C-terminal permuted SH3" evidence="5">
    <location>
        <begin position="340"/>
        <end position="399"/>
    </location>
</feature>
<dbReference type="GO" id="GO:1990281">
    <property type="term" value="C:efflux pump complex"/>
    <property type="evidence" value="ECO:0007669"/>
    <property type="project" value="TreeGrafter"/>
</dbReference>
<evidence type="ECO:0000259" key="6">
    <source>
        <dbReference type="Pfam" id="PF25990"/>
    </source>
</evidence>